<dbReference type="InterPro" id="IPR000415">
    <property type="entry name" value="Nitroreductase-like"/>
</dbReference>
<protein>
    <submittedName>
        <fullName evidence="2">Acg family FMN-binding oxidoreductase</fullName>
    </submittedName>
</protein>
<keyword evidence="3" id="KW-1185">Reference proteome</keyword>
<proteinExistence type="predicted"/>
<gene>
    <name evidence="2" type="ORF">ACFFIA_22945</name>
</gene>
<dbReference type="PANTHER" id="PTHR23026:SF123">
    <property type="entry name" value="NAD(P)H NITROREDUCTASE RV3131-RELATED"/>
    <property type="match status" value="1"/>
</dbReference>
<dbReference type="Proteomes" id="UP001589867">
    <property type="component" value="Unassembled WGS sequence"/>
</dbReference>
<comment type="caution">
    <text evidence="2">The sequence shown here is derived from an EMBL/GenBank/DDBJ whole genome shotgun (WGS) entry which is preliminary data.</text>
</comment>
<dbReference type="NCBIfam" id="NF047509">
    <property type="entry name" value="Rv3131_FMN_oxido"/>
    <property type="match status" value="1"/>
</dbReference>
<dbReference type="PANTHER" id="PTHR23026">
    <property type="entry name" value="NADPH NITROREDUCTASE"/>
    <property type="match status" value="1"/>
</dbReference>
<dbReference type="EMBL" id="JBHLUH010000047">
    <property type="protein sequence ID" value="MFC0530523.1"/>
    <property type="molecule type" value="Genomic_DNA"/>
</dbReference>
<sequence>MSDAERPTVAVLAEVAAAAGYAPSVHNTQPWRWRVADTTLDLYAVRGRQLPGGDPEGRLLTVSCGAALHHARIALAAGGWSAEVTRLPDPADPDHLARISSAGRASVTPEATRLFQAARVRHTDRRPVSDTPASAEAIAAIDRAVRAEDLEMHLLTRDQILELAAAASNADKVEAQDEDQRRELAYWIGGDRPEGSGIPDTAIPSRAPETTVPGRDFVRAGTLTVGPGHDRAAAYAVVYGQGDEPADWLRAGEAVSAGWLTATEAGVTVLPFSSVIELPATRQTLRDVISNVGYPYLVLRLGTAAPDTAGPPRTPRLPVSQTVEVVAD</sequence>
<dbReference type="Gene3D" id="3.40.109.10">
    <property type="entry name" value="NADH Oxidase"/>
    <property type="match status" value="1"/>
</dbReference>
<dbReference type="SUPFAM" id="SSF55469">
    <property type="entry name" value="FMN-dependent nitroreductase-like"/>
    <property type="match status" value="2"/>
</dbReference>
<dbReference type="InterPro" id="IPR050627">
    <property type="entry name" value="Nitroreductase/BluB"/>
</dbReference>
<accession>A0ABV6M7X8</accession>
<reference evidence="2 3" key="1">
    <citation type="submission" date="2024-09" db="EMBL/GenBank/DDBJ databases">
        <authorList>
            <person name="Sun Q."/>
            <person name="Mori K."/>
        </authorList>
    </citation>
    <scope>NUCLEOTIDE SEQUENCE [LARGE SCALE GENOMIC DNA]</scope>
    <source>
        <strain evidence="2 3">TBRC 3947</strain>
    </source>
</reference>
<evidence type="ECO:0000313" key="2">
    <source>
        <dbReference type="EMBL" id="MFC0530523.1"/>
    </source>
</evidence>
<organism evidence="2 3">
    <name type="scientific">Phytohabitans kaempferiae</name>
    <dbReference type="NCBI Taxonomy" id="1620943"/>
    <lineage>
        <taxon>Bacteria</taxon>
        <taxon>Bacillati</taxon>
        <taxon>Actinomycetota</taxon>
        <taxon>Actinomycetes</taxon>
        <taxon>Micromonosporales</taxon>
        <taxon>Micromonosporaceae</taxon>
    </lineage>
</organism>
<feature type="region of interest" description="Disordered" evidence="1">
    <location>
        <begin position="189"/>
        <end position="210"/>
    </location>
</feature>
<dbReference type="RefSeq" id="WP_377253681.1">
    <property type="nucleotide sequence ID" value="NZ_JBHLUH010000047.1"/>
</dbReference>
<name>A0ABV6M7X8_9ACTN</name>
<evidence type="ECO:0000313" key="3">
    <source>
        <dbReference type="Proteomes" id="UP001589867"/>
    </source>
</evidence>
<evidence type="ECO:0000256" key="1">
    <source>
        <dbReference type="SAM" id="MobiDB-lite"/>
    </source>
</evidence>